<gene>
    <name evidence="1" type="ORF">DILT_LOCUS11053</name>
</gene>
<protein>
    <submittedName>
        <fullName evidence="1">Uncharacterized protein</fullName>
    </submittedName>
</protein>
<accession>A0A3P7P4Q6</accession>
<dbReference type="AlphaFoldDB" id="A0A3P7P4Q6"/>
<organism evidence="1 2">
    <name type="scientific">Dibothriocephalus latus</name>
    <name type="common">Fish tapeworm</name>
    <name type="synonym">Diphyllobothrium latum</name>
    <dbReference type="NCBI Taxonomy" id="60516"/>
    <lineage>
        <taxon>Eukaryota</taxon>
        <taxon>Metazoa</taxon>
        <taxon>Spiralia</taxon>
        <taxon>Lophotrochozoa</taxon>
        <taxon>Platyhelminthes</taxon>
        <taxon>Cestoda</taxon>
        <taxon>Eucestoda</taxon>
        <taxon>Diphyllobothriidea</taxon>
        <taxon>Diphyllobothriidae</taxon>
        <taxon>Dibothriocephalus</taxon>
    </lineage>
</organism>
<evidence type="ECO:0000313" key="1">
    <source>
        <dbReference type="EMBL" id="VDN15222.1"/>
    </source>
</evidence>
<name>A0A3P7P4Q6_DIBLA</name>
<reference evidence="1 2" key="1">
    <citation type="submission" date="2018-11" db="EMBL/GenBank/DDBJ databases">
        <authorList>
            <consortium name="Pathogen Informatics"/>
        </authorList>
    </citation>
    <scope>NUCLEOTIDE SEQUENCE [LARGE SCALE GENOMIC DNA]</scope>
</reference>
<proteinExistence type="predicted"/>
<dbReference type="Proteomes" id="UP000281553">
    <property type="component" value="Unassembled WGS sequence"/>
</dbReference>
<keyword evidence="2" id="KW-1185">Reference proteome</keyword>
<sequence length="44" mass="5172">MSNRGKIEDDPKKFKELIDQFRSRMIKECTPLPEEPDLFTAEST</sequence>
<dbReference type="EMBL" id="UYRU01061801">
    <property type="protein sequence ID" value="VDN15222.1"/>
    <property type="molecule type" value="Genomic_DNA"/>
</dbReference>
<evidence type="ECO:0000313" key="2">
    <source>
        <dbReference type="Proteomes" id="UP000281553"/>
    </source>
</evidence>